<keyword evidence="3" id="KW-1185">Reference proteome</keyword>
<feature type="compositionally biased region" description="Low complexity" evidence="1">
    <location>
        <begin position="129"/>
        <end position="150"/>
    </location>
</feature>
<dbReference type="Proteomes" id="UP001158576">
    <property type="component" value="Chromosome XSR"/>
</dbReference>
<feature type="compositionally biased region" description="Low complexity" evidence="1">
    <location>
        <begin position="1"/>
        <end position="14"/>
    </location>
</feature>
<accession>A0ABN7SM60</accession>
<protein>
    <submittedName>
        <fullName evidence="2">Oidioi.mRNA.OKI2018_I69.XSR.g16858.t1.cds</fullName>
    </submittedName>
</protein>
<dbReference type="EMBL" id="OU015569">
    <property type="protein sequence ID" value="CAG5100133.1"/>
    <property type="molecule type" value="Genomic_DNA"/>
</dbReference>
<sequence>MAFSDSESSSSCSDPSDDWENDIVETPKPKSSSSTTAKKDEAKGGIKLDIGQDKPFGCSGAPPSKSSTTTKTTSSSSGFGSSSKSSGFGNSSKSSAADPFAKLFETSSKPSTTSSTKANPFSSIPMAGTKSTTSSTKTTTSSPPKTTTKSPPKPAARKKVVCKQLTIEEDWVQKALKKDHDYSAENSTNYFIEHALDLVENGCKEFAKFVARVQVNEFIDDYGPDYDDMAQGQLQISFFFFLDFSDDFIIYFQKLF</sequence>
<feature type="region of interest" description="Disordered" evidence="1">
    <location>
        <begin position="1"/>
        <end position="158"/>
    </location>
</feature>
<reference evidence="2 3" key="1">
    <citation type="submission" date="2021-04" db="EMBL/GenBank/DDBJ databases">
        <authorList>
            <person name="Bliznina A."/>
        </authorList>
    </citation>
    <scope>NUCLEOTIDE SEQUENCE [LARGE SCALE GENOMIC DNA]</scope>
</reference>
<gene>
    <name evidence="2" type="ORF">OKIOD_LOCUS8416</name>
</gene>
<feature type="compositionally biased region" description="Low complexity" evidence="1">
    <location>
        <begin position="106"/>
        <end position="117"/>
    </location>
</feature>
<evidence type="ECO:0000313" key="2">
    <source>
        <dbReference type="EMBL" id="CAG5100133.1"/>
    </source>
</evidence>
<evidence type="ECO:0000313" key="3">
    <source>
        <dbReference type="Proteomes" id="UP001158576"/>
    </source>
</evidence>
<name>A0ABN7SM60_OIKDI</name>
<feature type="compositionally biased region" description="Low complexity" evidence="1">
    <location>
        <begin position="64"/>
        <end position="95"/>
    </location>
</feature>
<organism evidence="2 3">
    <name type="scientific">Oikopleura dioica</name>
    <name type="common">Tunicate</name>
    <dbReference type="NCBI Taxonomy" id="34765"/>
    <lineage>
        <taxon>Eukaryota</taxon>
        <taxon>Metazoa</taxon>
        <taxon>Chordata</taxon>
        <taxon>Tunicata</taxon>
        <taxon>Appendicularia</taxon>
        <taxon>Copelata</taxon>
        <taxon>Oikopleuridae</taxon>
        <taxon>Oikopleura</taxon>
    </lineage>
</organism>
<proteinExistence type="predicted"/>
<evidence type="ECO:0000256" key="1">
    <source>
        <dbReference type="SAM" id="MobiDB-lite"/>
    </source>
</evidence>
<feature type="compositionally biased region" description="Basic and acidic residues" evidence="1">
    <location>
        <begin position="37"/>
        <end position="52"/>
    </location>
</feature>